<dbReference type="EMBL" id="FOYZ01000002">
    <property type="protein sequence ID" value="SFR64770.1"/>
    <property type="molecule type" value="Genomic_DNA"/>
</dbReference>
<dbReference type="STRING" id="37658.SAMN05661086_00728"/>
<keyword evidence="3" id="KW-1185">Reference proteome</keyword>
<sequence>MPAYIENLTSTNTSQDIQEHLKECDGCKKLYNDLKEEISFEKTAEKNRRKQEKNDLMYLGKIRKSQDKKAVISLAVFVCITVLLLKIIWNYNKNMDRSIYLSYGILTLAILTGGLLCYKNFEAVKKVKYDLWAGQGIVGIAAITNIFITYRTFSWTASQVYPFNLQAYEMGPFVAKFLCAGISIGAIVFFYGAVCIIKKSYAYYFLCGHAVSLVCMDIGLYRILKTLTSIEDYRRLCFLIGGIYLLGSGMTVILWSALKNYWLKKVDKQE</sequence>
<keyword evidence="1" id="KW-0472">Membrane</keyword>
<feature type="transmembrane region" description="Helical" evidence="1">
    <location>
        <begin position="100"/>
        <end position="118"/>
    </location>
</feature>
<evidence type="ECO:0000256" key="1">
    <source>
        <dbReference type="SAM" id="Phobius"/>
    </source>
</evidence>
<reference evidence="2 3" key="1">
    <citation type="submission" date="2016-10" db="EMBL/GenBank/DDBJ databases">
        <authorList>
            <person name="de Groot N.N."/>
        </authorList>
    </citation>
    <scope>NUCLEOTIDE SEQUENCE [LARGE SCALE GENOMIC DNA]</scope>
    <source>
        <strain evidence="2 3">743A</strain>
    </source>
</reference>
<name>A0A1I6IEI4_9FIRM</name>
<feature type="transmembrane region" description="Helical" evidence="1">
    <location>
        <begin position="130"/>
        <end position="153"/>
    </location>
</feature>
<evidence type="ECO:0000313" key="3">
    <source>
        <dbReference type="Proteomes" id="UP000199659"/>
    </source>
</evidence>
<feature type="transmembrane region" description="Helical" evidence="1">
    <location>
        <begin position="70"/>
        <end position="88"/>
    </location>
</feature>
<feature type="transmembrane region" description="Helical" evidence="1">
    <location>
        <begin position="236"/>
        <end position="258"/>
    </location>
</feature>
<evidence type="ECO:0000313" key="2">
    <source>
        <dbReference type="EMBL" id="SFR64770.1"/>
    </source>
</evidence>
<dbReference type="AlphaFoldDB" id="A0A1I6IEI4"/>
<feature type="transmembrane region" description="Helical" evidence="1">
    <location>
        <begin position="173"/>
        <end position="194"/>
    </location>
</feature>
<organism evidence="2 3">
    <name type="scientific">Anaeromicropila populeti</name>
    <dbReference type="NCBI Taxonomy" id="37658"/>
    <lineage>
        <taxon>Bacteria</taxon>
        <taxon>Bacillati</taxon>
        <taxon>Bacillota</taxon>
        <taxon>Clostridia</taxon>
        <taxon>Lachnospirales</taxon>
        <taxon>Lachnospiraceae</taxon>
        <taxon>Anaeromicropila</taxon>
    </lineage>
</organism>
<feature type="transmembrane region" description="Helical" evidence="1">
    <location>
        <begin position="201"/>
        <end position="224"/>
    </location>
</feature>
<evidence type="ECO:0008006" key="4">
    <source>
        <dbReference type="Google" id="ProtNLM"/>
    </source>
</evidence>
<dbReference type="Proteomes" id="UP000199659">
    <property type="component" value="Unassembled WGS sequence"/>
</dbReference>
<protein>
    <recommendedName>
        <fullName evidence="4">Zinc-finger</fullName>
    </recommendedName>
</protein>
<accession>A0A1I6IEI4</accession>
<keyword evidence="1" id="KW-0812">Transmembrane</keyword>
<proteinExistence type="predicted"/>
<gene>
    <name evidence="2" type="ORF">SAMN05661086_00728</name>
</gene>
<keyword evidence="1" id="KW-1133">Transmembrane helix</keyword>